<dbReference type="AlphaFoldDB" id="A0A4Y6PRI2"/>
<keyword evidence="3" id="KW-1185">Reference proteome</keyword>
<dbReference type="OrthoDB" id="5538309at2"/>
<accession>A0A5B8Y4G8</accession>
<feature type="chain" id="PRO_5030106306" description="BIG2 domain-containing protein" evidence="1">
    <location>
        <begin position="21"/>
        <end position="354"/>
    </location>
</feature>
<evidence type="ECO:0000256" key="1">
    <source>
        <dbReference type="SAM" id="SignalP"/>
    </source>
</evidence>
<gene>
    <name evidence="2" type="ORF">FIV42_09325</name>
</gene>
<dbReference type="PROSITE" id="PS51257">
    <property type="entry name" value="PROKAR_LIPOPROTEIN"/>
    <property type="match status" value="1"/>
</dbReference>
<feature type="signal peptide" evidence="1">
    <location>
        <begin position="1"/>
        <end position="20"/>
    </location>
</feature>
<name>A0A4Y6PRI2_PERCE</name>
<evidence type="ECO:0000313" key="3">
    <source>
        <dbReference type="Proteomes" id="UP000315995"/>
    </source>
</evidence>
<organism evidence="2 3">
    <name type="scientific">Persicimonas caeni</name>
    <dbReference type="NCBI Taxonomy" id="2292766"/>
    <lineage>
        <taxon>Bacteria</taxon>
        <taxon>Deltaproteobacteria</taxon>
        <taxon>Bradymonadales</taxon>
        <taxon>Bradymonadaceae</taxon>
        <taxon>Persicimonas</taxon>
    </lineage>
</organism>
<dbReference type="RefSeq" id="WP_141197416.1">
    <property type="nucleotide sequence ID" value="NZ_CP041186.1"/>
</dbReference>
<sequence length="354" mass="37086">MRQTTKILLTMSAAALFASACNPEIGGEEGNLTLTYNEGPIGGATGSSPLAVGAKLDYSAMVNGNKEQKVSFDSATAADDKIIRVDGVNGGLMTLEGVADGETTIDVEATAPDGEALTDSFELEAATVDALEFDNPCAKDAEALYLVDHDISLHYTMRAGGKIAVGYGHYPVEFEPADAATLGDSTVNGLLPLRTPSTPGEISVKSQVDDTTFALTLIEQGDIDGAKIFEQDFLDESNFPVEVDKSLTLHLLPTASGLLPAIQEPVPVCQSDIAIEATATTSDTCEVAYEARTSDDGLFNLYEPNVLKVTGKAEGSCEIDVSIPGADGGNGITETFTFDVRPASETNDQQENEG</sequence>
<dbReference type="EMBL" id="CP041186">
    <property type="protein sequence ID" value="QDG50926.1"/>
    <property type="molecule type" value="Genomic_DNA"/>
</dbReference>
<accession>A0A4Y6PRI2</accession>
<proteinExistence type="predicted"/>
<evidence type="ECO:0000313" key="2">
    <source>
        <dbReference type="EMBL" id="QDG50926.1"/>
    </source>
</evidence>
<evidence type="ECO:0008006" key="4">
    <source>
        <dbReference type="Google" id="ProtNLM"/>
    </source>
</evidence>
<protein>
    <recommendedName>
        <fullName evidence="4">BIG2 domain-containing protein</fullName>
    </recommendedName>
</protein>
<reference evidence="2 3" key="1">
    <citation type="submission" date="2019-06" db="EMBL/GenBank/DDBJ databases">
        <title>Persicimonas caeni gen. nov., sp. nov., a predatory bacterium isolated from solar saltern.</title>
        <authorList>
            <person name="Wang S."/>
        </authorList>
    </citation>
    <scope>NUCLEOTIDE SEQUENCE [LARGE SCALE GENOMIC DNA]</scope>
    <source>
        <strain evidence="2 3">YN101</strain>
    </source>
</reference>
<keyword evidence="1" id="KW-0732">Signal</keyword>
<dbReference type="Proteomes" id="UP000315995">
    <property type="component" value="Chromosome"/>
</dbReference>